<evidence type="ECO:0000313" key="3">
    <source>
        <dbReference type="Proteomes" id="UP000541810"/>
    </source>
</evidence>
<feature type="signal peptide" evidence="1">
    <location>
        <begin position="1"/>
        <end position="18"/>
    </location>
</feature>
<reference evidence="2 3" key="1">
    <citation type="submission" date="2020-08" db="EMBL/GenBank/DDBJ databases">
        <title>Genomic Encyclopedia of Type Strains, Phase IV (KMG-IV): sequencing the most valuable type-strain genomes for metagenomic binning, comparative biology and taxonomic classification.</title>
        <authorList>
            <person name="Goeker M."/>
        </authorList>
    </citation>
    <scope>NUCLEOTIDE SEQUENCE [LARGE SCALE GENOMIC DNA]</scope>
    <source>
        <strain evidence="2 3">DSM 103725</strain>
    </source>
</reference>
<keyword evidence="1" id="KW-0732">Signal</keyword>
<gene>
    <name evidence="2" type="ORF">HNQ40_000720</name>
</gene>
<evidence type="ECO:0000256" key="1">
    <source>
        <dbReference type="SAM" id="SignalP"/>
    </source>
</evidence>
<sequence>MKPSSSILLGVACATTFAAGCSSTVATVEGPEHRQKLGIPHPVAVNLDDKRADPATFAASINGSDITQAFVFNDDEVTLSDEFVYEPTTGRTPHQLTVTAEPALNAKGRPMGKSFEQTLTFFPPSLSLQGNVGMGANSRINVPQDGRTSVMVKLPQAPHRETTLTIRPVATDAQVVGDISADDMINCIALNDSEPGEAITLTIMPGQRVAVFTVRGHTTGVNELRAEAPGYVATAIDVYIDSPAVTAAVNTY</sequence>
<proteinExistence type="predicted"/>
<comment type="caution">
    <text evidence="2">The sequence shown here is derived from an EMBL/GenBank/DDBJ whole genome shotgun (WGS) entry which is preliminary data.</text>
</comment>
<dbReference type="AlphaFoldDB" id="A0A7X0H483"/>
<evidence type="ECO:0000313" key="2">
    <source>
        <dbReference type="EMBL" id="MBB6428914.1"/>
    </source>
</evidence>
<organism evidence="2 3">
    <name type="scientific">Algisphaera agarilytica</name>
    <dbReference type="NCBI Taxonomy" id="1385975"/>
    <lineage>
        <taxon>Bacteria</taxon>
        <taxon>Pseudomonadati</taxon>
        <taxon>Planctomycetota</taxon>
        <taxon>Phycisphaerae</taxon>
        <taxon>Phycisphaerales</taxon>
        <taxon>Phycisphaeraceae</taxon>
        <taxon>Algisphaera</taxon>
    </lineage>
</organism>
<dbReference type="PROSITE" id="PS51257">
    <property type="entry name" value="PROKAR_LIPOPROTEIN"/>
    <property type="match status" value="1"/>
</dbReference>
<dbReference type="EMBL" id="JACHGY010000001">
    <property type="protein sequence ID" value="MBB6428914.1"/>
    <property type="molecule type" value="Genomic_DNA"/>
</dbReference>
<accession>A0A7X0H483</accession>
<protein>
    <recommendedName>
        <fullName evidence="4">Lipoprotein</fullName>
    </recommendedName>
</protein>
<dbReference type="RefSeq" id="WP_184676470.1">
    <property type="nucleotide sequence ID" value="NZ_JACHGY010000001.1"/>
</dbReference>
<name>A0A7X0H483_9BACT</name>
<feature type="chain" id="PRO_5030714429" description="Lipoprotein" evidence="1">
    <location>
        <begin position="19"/>
        <end position="252"/>
    </location>
</feature>
<evidence type="ECO:0008006" key="4">
    <source>
        <dbReference type="Google" id="ProtNLM"/>
    </source>
</evidence>
<keyword evidence="3" id="KW-1185">Reference proteome</keyword>
<dbReference type="Proteomes" id="UP000541810">
    <property type="component" value="Unassembled WGS sequence"/>
</dbReference>